<dbReference type="Pfam" id="PF10935">
    <property type="entry name" value="DUF2637"/>
    <property type="match status" value="1"/>
</dbReference>
<reference evidence="3 4" key="1">
    <citation type="submission" date="2023-03" db="EMBL/GenBank/DDBJ databases">
        <title>Draft genome sequence of type strain Streptomyces ferralitis JCM 14344.</title>
        <authorList>
            <person name="Klaysubun C."/>
            <person name="Duangmal K."/>
        </authorList>
    </citation>
    <scope>NUCLEOTIDE SEQUENCE [LARGE SCALE GENOMIC DNA]</scope>
    <source>
        <strain evidence="3 4">JCM 14344</strain>
    </source>
</reference>
<feature type="transmembrane region" description="Helical" evidence="2">
    <location>
        <begin position="122"/>
        <end position="143"/>
    </location>
</feature>
<feature type="transmembrane region" description="Helical" evidence="2">
    <location>
        <begin position="51"/>
        <end position="71"/>
    </location>
</feature>
<keyword evidence="2" id="KW-1133">Transmembrane helix</keyword>
<proteinExistence type="predicted"/>
<comment type="caution">
    <text evidence="3">The sequence shown here is derived from an EMBL/GenBank/DDBJ whole genome shotgun (WGS) entry which is preliminary data.</text>
</comment>
<feature type="region of interest" description="Disordered" evidence="1">
    <location>
        <begin position="150"/>
        <end position="196"/>
    </location>
</feature>
<evidence type="ECO:0000313" key="3">
    <source>
        <dbReference type="EMBL" id="MDF2257330.1"/>
    </source>
</evidence>
<feature type="compositionally biased region" description="Polar residues" evidence="1">
    <location>
        <begin position="150"/>
        <end position="166"/>
    </location>
</feature>
<dbReference type="InterPro" id="IPR021235">
    <property type="entry name" value="DUF2637"/>
</dbReference>
<feature type="transmembrane region" description="Helical" evidence="2">
    <location>
        <begin position="83"/>
        <end position="102"/>
    </location>
</feature>
<evidence type="ECO:0000256" key="1">
    <source>
        <dbReference type="SAM" id="MobiDB-lite"/>
    </source>
</evidence>
<evidence type="ECO:0000256" key="2">
    <source>
        <dbReference type="SAM" id="Phobius"/>
    </source>
</evidence>
<gene>
    <name evidence="3" type="ORF">P2L57_16815</name>
</gene>
<accession>A0ABT5Z0L3</accession>
<organism evidence="3 4">
    <name type="scientific">Streptantibioticus ferralitis</name>
    <dbReference type="NCBI Taxonomy" id="236510"/>
    <lineage>
        <taxon>Bacteria</taxon>
        <taxon>Bacillati</taxon>
        <taxon>Actinomycetota</taxon>
        <taxon>Actinomycetes</taxon>
        <taxon>Kitasatosporales</taxon>
        <taxon>Streptomycetaceae</taxon>
        <taxon>Streptantibioticus</taxon>
    </lineage>
</organism>
<sequence length="320" mass="33035">MPLSPVSATPPGRHRATWWDRLSIVLLGVAGCALSFDALRQMATAVHVRHPLTYLFPVVIDGFIAYGVRALLVLREAPLPARLYAWTLFIAATCASIWANGLHALDLNQPGSAALRLDDTTVAVLSATAPLALAGATHLHILITRYGTSPASTTERQSGTPTQVPDGTQPVPPNPVEVPDVDPAPLTSADIPREESLAVSPLDGGVETSDADCAAQAISGGADNPDGAEEESGQASDSAGQEPEESAVLQPVPKGGRPPLASITQLADVISAAHPDGSGLTRDSAREAVEKAGLGAATGRLTEAIALVRQRTQALPHPTG</sequence>
<keyword evidence="2" id="KW-0472">Membrane</keyword>
<dbReference type="RefSeq" id="WP_275815189.1">
    <property type="nucleotide sequence ID" value="NZ_BAAANM010000016.1"/>
</dbReference>
<name>A0ABT5Z0L3_9ACTN</name>
<keyword evidence="4" id="KW-1185">Reference proteome</keyword>
<dbReference type="EMBL" id="JARHTQ010000009">
    <property type="protein sequence ID" value="MDF2257330.1"/>
    <property type="molecule type" value="Genomic_DNA"/>
</dbReference>
<feature type="transmembrane region" description="Helical" evidence="2">
    <location>
        <begin position="21"/>
        <end position="39"/>
    </location>
</feature>
<protein>
    <submittedName>
        <fullName evidence="3">DUF2637 domain-containing protein</fullName>
    </submittedName>
</protein>
<feature type="region of interest" description="Disordered" evidence="1">
    <location>
        <begin position="217"/>
        <end position="260"/>
    </location>
</feature>
<evidence type="ECO:0000313" key="4">
    <source>
        <dbReference type="Proteomes" id="UP001220022"/>
    </source>
</evidence>
<dbReference type="Proteomes" id="UP001220022">
    <property type="component" value="Unassembled WGS sequence"/>
</dbReference>
<keyword evidence="2" id="KW-0812">Transmembrane</keyword>